<comment type="similarity">
    <text evidence="3">Belongs to the glycosyl hydrolase 130 family.</text>
</comment>
<keyword evidence="5" id="KW-1185">Reference proteome</keyword>
<protein>
    <submittedName>
        <fullName evidence="4">Glycosylase</fullName>
    </submittedName>
</protein>
<evidence type="ECO:0000256" key="2">
    <source>
        <dbReference type="ARBA" id="ARBA00022679"/>
    </source>
</evidence>
<dbReference type="GO" id="GO:0016757">
    <property type="term" value="F:glycosyltransferase activity"/>
    <property type="evidence" value="ECO:0007669"/>
    <property type="project" value="UniProtKB-KW"/>
</dbReference>
<gene>
    <name evidence="4" type="ORF">SCALIN_C28_0343</name>
</gene>
<proteinExistence type="inferred from homology"/>
<sequence>MKLMVTKKRETFKCDPTRVIARFYKPGSEERIRNIFKRVLGLSKEECKTILTDVLTDFANRHYDIKRIFLESYERIKVRPPGYDQLSKEQMLLLGAYFTNEYSIESAALFNPSMVPHPDQSNLSPGSQRFILSFRATGEGHISSIVFRSGVIDAKNNLIMDSVSPYAVRPAFELYPEYDRSTVVTQIKKIVERIEEDLGDINQIAFPEKSENIAEKIDKAQFIVDNLGRETRDMMKWLAKSDYEITFDDSTAISERVIFPVVNHEKNGIEDARFVRFIDDKGDVRYFATYTAYCGHSILPMMLETKDFLKFKMCALNGRAALNKGMALFPRKVNGRYMMVSRQDGESMYTMQSDNVRFWDEAKQLDSPQHSWEFFQIGNCGSPIETEKGWLLLTHGVGPMRTYCIGIELLDINDPSKVIAKLEEPLIFSQKSERQGYVPNVVYSCGGMLHGETLVIPYGVSDTSSRVATVELAPLFECLLSSKK</sequence>
<keyword evidence="1" id="KW-0328">Glycosyltransferase</keyword>
<dbReference type="AlphaFoldDB" id="A0A286U1X1"/>
<comment type="caution">
    <text evidence="4">The sequence shown here is derived from an EMBL/GenBank/DDBJ whole genome shotgun (WGS) entry which is preliminary data.</text>
</comment>
<organism evidence="4 5">
    <name type="scientific">Candidatus Scalindua japonica</name>
    <dbReference type="NCBI Taxonomy" id="1284222"/>
    <lineage>
        <taxon>Bacteria</taxon>
        <taxon>Pseudomonadati</taxon>
        <taxon>Planctomycetota</taxon>
        <taxon>Candidatus Brocadiia</taxon>
        <taxon>Candidatus Brocadiales</taxon>
        <taxon>Candidatus Scalinduaceae</taxon>
        <taxon>Candidatus Scalindua</taxon>
    </lineage>
</organism>
<dbReference type="InterPro" id="IPR023296">
    <property type="entry name" value="Glyco_hydro_beta-prop_sf"/>
</dbReference>
<dbReference type="PANTHER" id="PTHR34106">
    <property type="entry name" value="GLYCOSIDASE"/>
    <property type="match status" value="1"/>
</dbReference>
<evidence type="ECO:0000256" key="1">
    <source>
        <dbReference type="ARBA" id="ARBA00022676"/>
    </source>
</evidence>
<dbReference type="SUPFAM" id="SSF75005">
    <property type="entry name" value="Arabinanase/levansucrase/invertase"/>
    <property type="match status" value="1"/>
</dbReference>
<name>A0A286U1X1_9BACT</name>
<evidence type="ECO:0000256" key="3">
    <source>
        <dbReference type="ARBA" id="ARBA00024356"/>
    </source>
</evidence>
<reference evidence="5" key="1">
    <citation type="journal article" date="2017" name="Environ. Microbiol. Rep.">
        <title>Genetic Diversity of Marine Anaerobic Ammonium-Oxidizing Bacteria as Revealed by Genomic and Proteomic Analyses of 'Candidatus Scalindua japonica'.</title>
        <authorList>
            <person name="Oshiki M."/>
            <person name="Mizuto K."/>
            <person name="Kimura Z."/>
            <person name="Kindaichi T."/>
            <person name="Satoh H."/>
            <person name="Okabe S."/>
        </authorList>
    </citation>
    <scope>NUCLEOTIDE SEQUENCE [LARGE SCALE GENOMIC DNA]</scope>
    <source>
        <strain evidence="5">husup-a2</strain>
    </source>
</reference>
<dbReference type="PANTHER" id="PTHR34106:SF4">
    <property type="entry name" value="BLL5143 PROTEIN"/>
    <property type="match status" value="1"/>
</dbReference>
<accession>A0A286U1X1</accession>
<dbReference type="Proteomes" id="UP000218542">
    <property type="component" value="Unassembled WGS sequence"/>
</dbReference>
<dbReference type="EMBL" id="BAOS01000028">
    <property type="protein sequence ID" value="GAX62139.1"/>
    <property type="molecule type" value="Genomic_DNA"/>
</dbReference>
<keyword evidence="2" id="KW-0808">Transferase</keyword>
<evidence type="ECO:0000313" key="4">
    <source>
        <dbReference type="EMBL" id="GAX62139.1"/>
    </source>
</evidence>
<dbReference type="InterPro" id="IPR007184">
    <property type="entry name" value="Mannoside_phosphorylase"/>
</dbReference>
<dbReference type="CDD" id="cd18613">
    <property type="entry name" value="GH130"/>
    <property type="match status" value="1"/>
</dbReference>
<dbReference type="Gene3D" id="2.115.10.20">
    <property type="entry name" value="Glycosyl hydrolase domain, family 43"/>
    <property type="match status" value="1"/>
</dbReference>
<dbReference type="RefSeq" id="WP_096895512.1">
    <property type="nucleotide sequence ID" value="NZ_BAOS01000028.1"/>
</dbReference>
<dbReference type="Pfam" id="PF04041">
    <property type="entry name" value="Glyco_hydro_130"/>
    <property type="match status" value="1"/>
</dbReference>
<evidence type="ECO:0000313" key="5">
    <source>
        <dbReference type="Proteomes" id="UP000218542"/>
    </source>
</evidence>